<proteinExistence type="predicted"/>
<dbReference type="Proteomes" id="UP000320085">
    <property type="component" value="Unassembled WGS sequence"/>
</dbReference>
<accession>A0A543PTQ4</accession>
<sequence>MNTTDDRSAAFAASPAQAVAALEEAARRTGMQHLSADHATGIYVFTAGRLVLATGEKVTAIVREVAPGVVQVTLSSDLQFGLTFGGPDGAARDRMFDALVPLLPPAQP</sequence>
<organism evidence="1 2">
    <name type="scientific">Humibacillus xanthopallidus</name>
    <dbReference type="NCBI Taxonomy" id="412689"/>
    <lineage>
        <taxon>Bacteria</taxon>
        <taxon>Bacillati</taxon>
        <taxon>Actinomycetota</taxon>
        <taxon>Actinomycetes</taxon>
        <taxon>Micrococcales</taxon>
        <taxon>Intrasporangiaceae</taxon>
        <taxon>Humibacillus</taxon>
    </lineage>
</organism>
<dbReference type="OrthoDB" id="4867005at2"/>
<gene>
    <name evidence="1" type="ORF">FHX52_0569</name>
</gene>
<evidence type="ECO:0000313" key="1">
    <source>
        <dbReference type="EMBL" id="TQN47467.1"/>
    </source>
</evidence>
<dbReference type="RefSeq" id="WP_141819717.1">
    <property type="nucleotide sequence ID" value="NZ_BAAAQC010000005.1"/>
</dbReference>
<reference evidence="1 2" key="1">
    <citation type="submission" date="2019-06" db="EMBL/GenBank/DDBJ databases">
        <title>Sequencing the genomes of 1000 actinobacteria strains.</title>
        <authorList>
            <person name="Klenk H.-P."/>
        </authorList>
    </citation>
    <scope>NUCLEOTIDE SEQUENCE [LARGE SCALE GENOMIC DNA]</scope>
    <source>
        <strain evidence="1 2">DSM 21776</strain>
    </source>
</reference>
<dbReference type="AlphaFoldDB" id="A0A543PTQ4"/>
<dbReference type="EMBL" id="VFQF01000001">
    <property type="protein sequence ID" value="TQN47467.1"/>
    <property type="molecule type" value="Genomic_DNA"/>
</dbReference>
<protein>
    <submittedName>
        <fullName evidence="1">Uncharacterized protein</fullName>
    </submittedName>
</protein>
<evidence type="ECO:0000313" key="2">
    <source>
        <dbReference type="Proteomes" id="UP000320085"/>
    </source>
</evidence>
<comment type="caution">
    <text evidence="1">The sequence shown here is derived from an EMBL/GenBank/DDBJ whole genome shotgun (WGS) entry which is preliminary data.</text>
</comment>
<name>A0A543PTQ4_9MICO</name>